<evidence type="ECO:0000313" key="2">
    <source>
        <dbReference type="EMBL" id="KAG5843294.1"/>
    </source>
</evidence>
<evidence type="ECO:0000256" key="1">
    <source>
        <dbReference type="SAM" id="MobiDB-lite"/>
    </source>
</evidence>
<protein>
    <submittedName>
        <fullName evidence="2">Uncharacterized protein</fullName>
    </submittedName>
</protein>
<dbReference type="Proteomes" id="UP001044222">
    <property type="component" value="Chromosome 8"/>
</dbReference>
<reference evidence="2" key="1">
    <citation type="submission" date="2021-01" db="EMBL/GenBank/DDBJ databases">
        <title>A chromosome-scale assembly of European eel, Anguilla anguilla.</title>
        <authorList>
            <person name="Henkel C."/>
            <person name="Jong-Raadsen S.A."/>
            <person name="Dufour S."/>
            <person name="Weltzien F.-A."/>
            <person name="Palstra A.P."/>
            <person name="Pelster B."/>
            <person name="Spaink H.P."/>
            <person name="Van Den Thillart G.E."/>
            <person name="Jansen H."/>
            <person name="Zahm M."/>
            <person name="Klopp C."/>
            <person name="Cedric C."/>
            <person name="Louis A."/>
            <person name="Berthelot C."/>
            <person name="Parey E."/>
            <person name="Roest Crollius H."/>
            <person name="Montfort J."/>
            <person name="Robinson-Rechavi M."/>
            <person name="Bucao C."/>
            <person name="Bouchez O."/>
            <person name="Gislard M."/>
            <person name="Lluch J."/>
            <person name="Milhes M."/>
            <person name="Lampietro C."/>
            <person name="Lopez Roques C."/>
            <person name="Donnadieu C."/>
            <person name="Braasch I."/>
            <person name="Desvignes T."/>
            <person name="Postlethwait J."/>
            <person name="Bobe J."/>
            <person name="Guiguen Y."/>
            <person name="Dirks R."/>
        </authorList>
    </citation>
    <scope>NUCLEOTIDE SEQUENCE</scope>
    <source>
        <strain evidence="2">Tag_6206</strain>
        <tissue evidence="2">Liver</tissue>
    </source>
</reference>
<comment type="caution">
    <text evidence="2">The sequence shown here is derived from an EMBL/GenBank/DDBJ whole genome shotgun (WGS) entry which is preliminary data.</text>
</comment>
<dbReference type="EMBL" id="JAFIRN010000008">
    <property type="protein sequence ID" value="KAG5843294.1"/>
    <property type="molecule type" value="Genomic_DNA"/>
</dbReference>
<organism evidence="2 3">
    <name type="scientific">Anguilla anguilla</name>
    <name type="common">European freshwater eel</name>
    <name type="synonym">Muraena anguilla</name>
    <dbReference type="NCBI Taxonomy" id="7936"/>
    <lineage>
        <taxon>Eukaryota</taxon>
        <taxon>Metazoa</taxon>
        <taxon>Chordata</taxon>
        <taxon>Craniata</taxon>
        <taxon>Vertebrata</taxon>
        <taxon>Euteleostomi</taxon>
        <taxon>Actinopterygii</taxon>
        <taxon>Neopterygii</taxon>
        <taxon>Teleostei</taxon>
        <taxon>Anguilliformes</taxon>
        <taxon>Anguillidae</taxon>
        <taxon>Anguilla</taxon>
    </lineage>
</organism>
<sequence>MCWQASKSPYNFFILFSPGTSKSCRLTSSSLDEVNESLGSDDHVAGDSCVKSPSSSAPRWPTPSSRTRACSPGTAARPGCSPGCWGWARPTGTLKGKKEQSGRLNNQASLIRRALGTAFVEVGQRNREWGQVYYECVCVGGGCKLYPSSHTHTEYSGLKLL</sequence>
<dbReference type="AlphaFoldDB" id="A0A9D3M7L8"/>
<gene>
    <name evidence="2" type="ORF">ANANG_G00149260</name>
</gene>
<keyword evidence="3" id="KW-1185">Reference proteome</keyword>
<feature type="compositionally biased region" description="Polar residues" evidence="1">
    <location>
        <begin position="51"/>
        <end position="68"/>
    </location>
</feature>
<proteinExistence type="predicted"/>
<name>A0A9D3M7L8_ANGAN</name>
<evidence type="ECO:0000313" key="3">
    <source>
        <dbReference type="Proteomes" id="UP001044222"/>
    </source>
</evidence>
<feature type="region of interest" description="Disordered" evidence="1">
    <location>
        <begin position="45"/>
        <end position="77"/>
    </location>
</feature>
<accession>A0A9D3M7L8</accession>